<protein>
    <recommendedName>
        <fullName evidence="1">Heterokaryon incompatibility domain-containing protein</fullName>
    </recommendedName>
</protein>
<organism evidence="2 3">
    <name type="scientific">Cochliobolus sativus</name>
    <name type="common">Common root rot and spot blotch fungus</name>
    <name type="synonym">Bipolaris sorokiniana</name>
    <dbReference type="NCBI Taxonomy" id="45130"/>
    <lineage>
        <taxon>Eukaryota</taxon>
        <taxon>Fungi</taxon>
        <taxon>Dikarya</taxon>
        <taxon>Ascomycota</taxon>
        <taxon>Pezizomycotina</taxon>
        <taxon>Dothideomycetes</taxon>
        <taxon>Pleosporomycetidae</taxon>
        <taxon>Pleosporales</taxon>
        <taxon>Pleosporineae</taxon>
        <taxon>Pleosporaceae</taxon>
        <taxon>Bipolaris</taxon>
    </lineage>
</organism>
<sequence length="372" mass="43644">MDPRPNHVYESLSAREAIRILILYPTIDFQAPLEAHFEYNSKELPRDTTISCQGFDAVSYCWGDPKFTHFIYFKNFTRGRIPSLVITAKVDSMLRHLRKPHKERRLWIDAICINQADTEEKTLQVPLMRSIYRATLKVHVWLGAGGKFDAQAAFTHLKRIVVADELEKETVSFPNQFRKDCAATQSTLQQLFLNPWFTRRWVLQEITLAHEITVHYGYDKISWNWFAKGTSLLPELDERHKTQARCASYQPYIVAKKAIETSLKRDSWLPDLLLEHIFAKCSDPRDRFFALYGILGRNYSGSETAVGRYDQRYSSSHLHILPEVDYTKIWVETYKRLAENMIQLQRSEFWYHLQIFGSIREDELMAPSWVPD</sequence>
<evidence type="ECO:0000313" key="3">
    <source>
        <dbReference type="Proteomes" id="UP000624244"/>
    </source>
</evidence>
<dbReference type="PANTHER" id="PTHR24148">
    <property type="entry name" value="ANKYRIN REPEAT DOMAIN-CONTAINING PROTEIN 39 HOMOLOG-RELATED"/>
    <property type="match status" value="1"/>
</dbReference>
<dbReference type="AlphaFoldDB" id="A0A8H5ZAH1"/>
<proteinExistence type="predicted"/>
<feature type="domain" description="Heterokaryon incompatibility" evidence="1">
    <location>
        <begin position="55"/>
        <end position="205"/>
    </location>
</feature>
<dbReference type="Proteomes" id="UP000624244">
    <property type="component" value="Unassembled WGS sequence"/>
</dbReference>
<dbReference type="OMA" id="AFMNITH"/>
<name>A0A8H5ZAH1_COCSA</name>
<dbReference type="PANTHER" id="PTHR24148:SF80">
    <property type="entry name" value="HETEROKARYON INCOMPATIBILITY DOMAIN-CONTAINING PROTEIN"/>
    <property type="match status" value="1"/>
</dbReference>
<gene>
    <name evidence="2" type="ORF">GGP41_009535</name>
</gene>
<comment type="caution">
    <text evidence="2">The sequence shown here is derived from an EMBL/GenBank/DDBJ whole genome shotgun (WGS) entry which is preliminary data.</text>
</comment>
<dbReference type="EMBL" id="WNKQ01000018">
    <property type="protein sequence ID" value="KAF5845727.1"/>
    <property type="molecule type" value="Genomic_DNA"/>
</dbReference>
<evidence type="ECO:0000313" key="2">
    <source>
        <dbReference type="EMBL" id="KAF5845727.1"/>
    </source>
</evidence>
<accession>A0A8H5ZAH1</accession>
<dbReference type="InterPro" id="IPR010730">
    <property type="entry name" value="HET"/>
</dbReference>
<reference evidence="2" key="1">
    <citation type="submission" date="2019-11" db="EMBL/GenBank/DDBJ databases">
        <title>Bipolaris sorokiniana Genome sequencing.</title>
        <authorList>
            <person name="Wang H."/>
        </authorList>
    </citation>
    <scope>NUCLEOTIDE SEQUENCE</scope>
</reference>
<dbReference type="InterPro" id="IPR052895">
    <property type="entry name" value="HetReg/Transcr_Mod"/>
</dbReference>
<dbReference type="Pfam" id="PF06985">
    <property type="entry name" value="HET"/>
    <property type="match status" value="1"/>
</dbReference>
<evidence type="ECO:0000259" key="1">
    <source>
        <dbReference type="Pfam" id="PF06985"/>
    </source>
</evidence>